<organism evidence="1 2">
    <name type="scientific">Psychroflexus planctonicus</name>
    <dbReference type="NCBI Taxonomy" id="1526575"/>
    <lineage>
        <taxon>Bacteria</taxon>
        <taxon>Pseudomonadati</taxon>
        <taxon>Bacteroidota</taxon>
        <taxon>Flavobacteriia</taxon>
        <taxon>Flavobacteriales</taxon>
        <taxon>Flavobacteriaceae</taxon>
        <taxon>Psychroflexus</taxon>
    </lineage>
</organism>
<dbReference type="InterPro" id="IPR011250">
    <property type="entry name" value="OMP/PagP_B-barrel"/>
</dbReference>
<dbReference type="Gene3D" id="2.40.160.20">
    <property type="match status" value="1"/>
</dbReference>
<evidence type="ECO:0000313" key="2">
    <source>
        <dbReference type="Proteomes" id="UP000599179"/>
    </source>
</evidence>
<proteinExistence type="predicted"/>
<gene>
    <name evidence="1" type="ORF">GCM10010832_13170</name>
</gene>
<dbReference type="SUPFAM" id="SSF56925">
    <property type="entry name" value="OMPA-like"/>
    <property type="match status" value="1"/>
</dbReference>
<evidence type="ECO:0000313" key="1">
    <source>
        <dbReference type="EMBL" id="GGE34344.1"/>
    </source>
</evidence>
<dbReference type="EMBL" id="BMGM01000005">
    <property type="protein sequence ID" value="GGE34344.1"/>
    <property type="molecule type" value="Genomic_DNA"/>
</dbReference>
<keyword evidence="2" id="KW-1185">Reference proteome</keyword>
<evidence type="ECO:0008006" key="3">
    <source>
        <dbReference type="Google" id="ProtNLM"/>
    </source>
</evidence>
<dbReference type="RefSeq" id="WP_188458314.1">
    <property type="nucleotide sequence ID" value="NZ_BMGM01000005.1"/>
</dbReference>
<name>A0ABQ1SF28_9FLAO</name>
<comment type="caution">
    <text evidence="1">The sequence shown here is derived from an EMBL/GenBank/DDBJ whole genome shotgun (WGS) entry which is preliminary data.</text>
</comment>
<reference evidence="2" key="1">
    <citation type="journal article" date="2019" name="Int. J. Syst. Evol. Microbiol.">
        <title>The Global Catalogue of Microorganisms (GCM) 10K type strain sequencing project: providing services to taxonomists for standard genome sequencing and annotation.</title>
        <authorList>
            <consortium name="The Broad Institute Genomics Platform"/>
            <consortium name="The Broad Institute Genome Sequencing Center for Infectious Disease"/>
            <person name="Wu L."/>
            <person name="Ma J."/>
        </authorList>
    </citation>
    <scope>NUCLEOTIDE SEQUENCE [LARGE SCALE GENOMIC DNA]</scope>
    <source>
        <strain evidence="2">CGMCC 1.12931</strain>
    </source>
</reference>
<sequence>MKAKLNYFLLPLVFFVTISSFAQEIYHEVGFGIGPVSFRGDWGERRDGSTNFGNTGFGVNIIHFANFAYGRNSYKYFHKHFKLRNQLTVHQTNLNHYGRWVRAESESFDPSDPNDPRLGPTLENMSGKTTVFELGTGLEWNWRPIREYERQIEIFQPYAGFGINLVYYNPSVETSLPGRIGARQNTWPTFLPPPSGGRDRISNSSDITASVNFQAGTRYRVNEDIDLFIEGRWHSFFSDFVDGLDPRNPNNESNDWMFFLNVGFTYYFD</sequence>
<accession>A0ABQ1SF28</accession>
<dbReference type="Proteomes" id="UP000599179">
    <property type="component" value="Unassembled WGS sequence"/>
</dbReference>
<dbReference type="NCBIfam" id="NF047659">
    <property type="entry name" value="THC0290_0291_fam"/>
    <property type="match status" value="1"/>
</dbReference>
<protein>
    <recommendedName>
        <fullName evidence="3">Glutamate dehydrogenase</fullName>
    </recommendedName>
</protein>